<proteinExistence type="inferred from homology"/>
<keyword evidence="3 8" id="KW-0436">Ligase</keyword>
<comment type="caution">
    <text evidence="10">The sequence shown here is derived from an EMBL/GenBank/DDBJ whole genome shotgun (WGS) entry which is preliminary data.</text>
</comment>
<dbReference type="NCBIfam" id="TIGR00125">
    <property type="entry name" value="cyt_tran_rel"/>
    <property type="match status" value="1"/>
</dbReference>
<comment type="similarity">
    <text evidence="2 8">Belongs to the pantothenate synthetase family.</text>
</comment>
<dbReference type="EMBL" id="JACHXW010000004">
    <property type="protein sequence ID" value="MBB3151803.1"/>
    <property type="molecule type" value="Genomic_DNA"/>
</dbReference>
<comment type="miscellaneous">
    <text evidence="8">The reaction proceeds by a bi uni uni bi ping pong mechanism.</text>
</comment>
<comment type="subunit">
    <text evidence="8">Homodimer.</text>
</comment>
<dbReference type="Gene3D" id="3.30.1300.10">
    <property type="entry name" value="Pantoate-beta-alanine ligase, C-terminal domain"/>
    <property type="match status" value="1"/>
</dbReference>
<evidence type="ECO:0000256" key="5">
    <source>
        <dbReference type="ARBA" id="ARBA00022741"/>
    </source>
</evidence>
<evidence type="ECO:0000256" key="9">
    <source>
        <dbReference type="SAM" id="MobiDB-lite"/>
    </source>
</evidence>
<organism evidence="10 11">
    <name type="scientific">Paenibacillus endophyticus</name>
    <dbReference type="NCBI Taxonomy" id="1294268"/>
    <lineage>
        <taxon>Bacteria</taxon>
        <taxon>Bacillati</taxon>
        <taxon>Bacillota</taxon>
        <taxon>Bacilli</taxon>
        <taxon>Bacillales</taxon>
        <taxon>Paenibacillaceae</taxon>
        <taxon>Paenibacillus</taxon>
    </lineage>
</organism>
<dbReference type="Gene3D" id="3.40.50.620">
    <property type="entry name" value="HUPs"/>
    <property type="match status" value="1"/>
</dbReference>
<feature type="binding site" evidence="8">
    <location>
        <begin position="30"/>
        <end position="37"/>
    </location>
    <ligand>
        <name>ATP</name>
        <dbReference type="ChEBI" id="CHEBI:30616"/>
    </ligand>
</feature>
<keyword evidence="6 8" id="KW-0067">ATP-binding</keyword>
<dbReference type="RefSeq" id="WP_183561082.1">
    <property type="nucleotide sequence ID" value="NZ_CBCSLB010000008.1"/>
</dbReference>
<name>A0A7W5C604_9BACL</name>
<evidence type="ECO:0000256" key="2">
    <source>
        <dbReference type="ARBA" id="ARBA00009256"/>
    </source>
</evidence>
<dbReference type="CDD" id="cd00560">
    <property type="entry name" value="PanC"/>
    <property type="match status" value="1"/>
</dbReference>
<keyword evidence="11" id="KW-1185">Reference proteome</keyword>
<accession>A0A7W5C604</accession>
<feature type="binding site" evidence="8">
    <location>
        <begin position="147"/>
        <end position="150"/>
    </location>
    <ligand>
        <name>ATP</name>
        <dbReference type="ChEBI" id="CHEBI:30616"/>
    </ligand>
</feature>
<dbReference type="GO" id="GO:0015940">
    <property type="term" value="P:pantothenate biosynthetic process"/>
    <property type="evidence" value="ECO:0007669"/>
    <property type="project" value="UniProtKB-UniRule"/>
</dbReference>
<dbReference type="InterPro" id="IPR003721">
    <property type="entry name" value="Pantoate_ligase"/>
</dbReference>
<evidence type="ECO:0000256" key="7">
    <source>
        <dbReference type="ARBA" id="ARBA00048258"/>
    </source>
</evidence>
<dbReference type="GO" id="GO:0005829">
    <property type="term" value="C:cytosol"/>
    <property type="evidence" value="ECO:0007669"/>
    <property type="project" value="TreeGrafter"/>
</dbReference>
<dbReference type="AlphaFoldDB" id="A0A7W5C604"/>
<evidence type="ECO:0000256" key="3">
    <source>
        <dbReference type="ARBA" id="ARBA00022598"/>
    </source>
</evidence>
<dbReference type="PANTHER" id="PTHR21299">
    <property type="entry name" value="CYTIDYLATE KINASE/PANTOATE-BETA-ALANINE LIGASE"/>
    <property type="match status" value="1"/>
</dbReference>
<dbReference type="GO" id="GO:0005524">
    <property type="term" value="F:ATP binding"/>
    <property type="evidence" value="ECO:0007669"/>
    <property type="project" value="UniProtKB-KW"/>
</dbReference>
<evidence type="ECO:0000256" key="6">
    <source>
        <dbReference type="ARBA" id="ARBA00022840"/>
    </source>
</evidence>
<gene>
    <name evidence="8" type="primary">panC</name>
    <name evidence="10" type="ORF">FHS16_001849</name>
</gene>
<evidence type="ECO:0000256" key="4">
    <source>
        <dbReference type="ARBA" id="ARBA00022655"/>
    </source>
</evidence>
<comment type="catalytic activity">
    <reaction evidence="7 8">
        <text>(R)-pantoate + beta-alanine + ATP = (R)-pantothenate + AMP + diphosphate + H(+)</text>
        <dbReference type="Rhea" id="RHEA:10912"/>
        <dbReference type="ChEBI" id="CHEBI:15378"/>
        <dbReference type="ChEBI" id="CHEBI:15980"/>
        <dbReference type="ChEBI" id="CHEBI:29032"/>
        <dbReference type="ChEBI" id="CHEBI:30616"/>
        <dbReference type="ChEBI" id="CHEBI:33019"/>
        <dbReference type="ChEBI" id="CHEBI:57966"/>
        <dbReference type="ChEBI" id="CHEBI:456215"/>
        <dbReference type="EC" id="6.3.2.1"/>
    </reaction>
</comment>
<evidence type="ECO:0000313" key="10">
    <source>
        <dbReference type="EMBL" id="MBB3151803.1"/>
    </source>
</evidence>
<evidence type="ECO:0000256" key="1">
    <source>
        <dbReference type="ARBA" id="ARBA00004990"/>
    </source>
</evidence>
<keyword evidence="5 8" id="KW-0547">Nucleotide-binding</keyword>
<dbReference type="SUPFAM" id="SSF52374">
    <property type="entry name" value="Nucleotidylyl transferase"/>
    <property type="match status" value="1"/>
</dbReference>
<feature type="binding site" evidence="8">
    <location>
        <position position="61"/>
    </location>
    <ligand>
        <name>(R)-pantoate</name>
        <dbReference type="ChEBI" id="CHEBI:15980"/>
    </ligand>
</feature>
<sequence>MIICRTRAELKLALSNLREHNKSIGFVPTMGFLHEGHASLLRQAKEENDVIVLSIFVNPLQFGPNEDLDRYPRDEQRDLALAEENGTTLVFLPSVQEMYPQKPLTSVIVNQVTDRLCGATRPGHFDGVGTVVSKLFHLVNPDRAYFGMKDAQQVAVIEQMVSDLNFDVKVVACPIVREPDGLALSSRNVYLTPEQREQAVVLSRTLRLAAEWKEERGMTAERLEAKVKEALNAAGEAVIDYVELLRYPSLQPPEAAAELHTFAEPLILALAVKFGATRLIDNHILQATEVHSNVQNDDEIQASPGNRNGSELELCR</sequence>
<keyword evidence="8" id="KW-0963">Cytoplasm</keyword>
<dbReference type="HAMAP" id="MF_00158">
    <property type="entry name" value="PanC"/>
    <property type="match status" value="1"/>
</dbReference>
<dbReference type="UniPathway" id="UPA00028">
    <property type="reaction ID" value="UER00005"/>
</dbReference>
<dbReference type="GO" id="GO:0004592">
    <property type="term" value="F:pantoate-beta-alanine ligase activity"/>
    <property type="evidence" value="ECO:0007669"/>
    <property type="project" value="UniProtKB-UniRule"/>
</dbReference>
<feature type="binding site" evidence="8">
    <location>
        <position position="176"/>
    </location>
    <ligand>
        <name>ATP</name>
        <dbReference type="ChEBI" id="CHEBI:30616"/>
    </ligand>
</feature>
<feature type="binding site" evidence="8">
    <location>
        <position position="61"/>
    </location>
    <ligand>
        <name>beta-alanine</name>
        <dbReference type="ChEBI" id="CHEBI:57966"/>
    </ligand>
</feature>
<comment type="subcellular location">
    <subcellularLocation>
        <location evidence="8">Cytoplasm</location>
    </subcellularLocation>
</comment>
<dbReference type="InterPro" id="IPR014729">
    <property type="entry name" value="Rossmann-like_a/b/a_fold"/>
</dbReference>
<comment type="function">
    <text evidence="8">Catalyzes the condensation of pantoate with beta-alanine in an ATP-dependent reaction via a pantoyl-adenylate intermediate.</text>
</comment>
<protein>
    <recommendedName>
        <fullName evidence="8">Pantothenate synthetase</fullName>
        <shortName evidence="8">PS</shortName>
        <ecNumber evidence="8">6.3.2.1</ecNumber>
    </recommendedName>
    <alternativeName>
        <fullName evidence="8">Pantoate--beta-alanine ligase</fullName>
    </alternativeName>
    <alternativeName>
        <fullName evidence="8">Pantoate-activating enzyme</fullName>
    </alternativeName>
</protein>
<dbReference type="InterPro" id="IPR042176">
    <property type="entry name" value="Pantoate_ligase_C"/>
</dbReference>
<dbReference type="NCBIfam" id="TIGR00018">
    <property type="entry name" value="panC"/>
    <property type="match status" value="1"/>
</dbReference>
<feature type="region of interest" description="Disordered" evidence="9">
    <location>
        <begin position="295"/>
        <end position="316"/>
    </location>
</feature>
<feature type="active site" description="Proton donor" evidence="8">
    <location>
        <position position="37"/>
    </location>
</feature>
<feature type="binding site" evidence="8">
    <location>
        <begin position="184"/>
        <end position="187"/>
    </location>
    <ligand>
        <name>ATP</name>
        <dbReference type="ChEBI" id="CHEBI:30616"/>
    </ligand>
</feature>
<keyword evidence="4 8" id="KW-0566">Pantothenate biosynthesis</keyword>
<dbReference type="EC" id="6.3.2.1" evidence="8"/>
<dbReference type="PANTHER" id="PTHR21299:SF1">
    <property type="entry name" value="PANTOATE--BETA-ALANINE LIGASE"/>
    <property type="match status" value="1"/>
</dbReference>
<reference evidence="10 11" key="1">
    <citation type="submission" date="2020-08" db="EMBL/GenBank/DDBJ databases">
        <title>Genomic Encyclopedia of Type Strains, Phase III (KMG-III): the genomes of soil and plant-associated and newly described type strains.</title>
        <authorList>
            <person name="Whitman W."/>
        </authorList>
    </citation>
    <scope>NUCLEOTIDE SEQUENCE [LARGE SCALE GENOMIC DNA]</scope>
    <source>
        <strain evidence="10 11">CECT 8234</strain>
    </source>
</reference>
<dbReference type="FunFam" id="3.40.50.620:FF:000013">
    <property type="entry name" value="Pantothenate synthetase"/>
    <property type="match status" value="1"/>
</dbReference>
<evidence type="ECO:0000313" key="11">
    <source>
        <dbReference type="Proteomes" id="UP000518605"/>
    </source>
</evidence>
<dbReference type="Proteomes" id="UP000518605">
    <property type="component" value="Unassembled WGS sequence"/>
</dbReference>
<evidence type="ECO:0000256" key="8">
    <source>
        <dbReference type="HAMAP-Rule" id="MF_00158"/>
    </source>
</evidence>
<dbReference type="Pfam" id="PF02569">
    <property type="entry name" value="Pantoate_ligase"/>
    <property type="match status" value="1"/>
</dbReference>
<comment type="pathway">
    <text evidence="1 8">Cofactor biosynthesis; (R)-pantothenate biosynthesis; (R)-pantothenate from (R)-pantoate and beta-alanine: step 1/1.</text>
</comment>
<dbReference type="InterPro" id="IPR004821">
    <property type="entry name" value="Cyt_trans-like"/>
</dbReference>
<feature type="binding site" evidence="8">
    <location>
        <position position="153"/>
    </location>
    <ligand>
        <name>(R)-pantoate</name>
        <dbReference type="ChEBI" id="CHEBI:15980"/>
    </ligand>
</feature>